<protein>
    <submittedName>
        <fullName evidence="2">Uncharacterized protein</fullName>
    </submittedName>
</protein>
<dbReference type="EMBL" id="JADYXP020000013">
    <property type="protein sequence ID" value="KAL0111586.1"/>
    <property type="molecule type" value="Genomic_DNA"/>
</dbReference>
<evidence type="ECO:0000256" key="1">
    <source>
        <dbReference type="SAM" id="MobiDB-lite"/>
    </source>
</evidence>
<dbReference type="AlphaFoldDB" id="A0AAW2FAQ5"/>
<gene>
    <name evidence="2" type="ORF">PUN28_013049</name>
</gene>
<name>A0AAW2FAQ5_9HYME</name>
<reference evidence="2 3" key="1">
    <citation type="submission" date="2023-03" db="EMBL/GenBank/DDBJ databases">
        <title>High recombination rates correlate with genetic variation in Cardiocondyla obscurior ants.</title>
        <authorList>
            <person name="Errbii M."/>
        </authorList>
    </citation>
    <scope>NUCLEOTIDE SEQUENCE [LARGE SCALE GENOMIC DNA]</scope>
    <source>
        <strain evidence="2">Alpha-2009</strain>
        <tissue evidence="2">Whole body</tissue>
    </source>
</reference>
<proteinExistence type="predicted"/>
<feature type="region of interest" description="Disordered" evidence="1">
    <location>
        <begin position="53"/>
        <end position="113"/>
    </location>
</feature>
<evidence type="ECO:0000313" key="3">
    <source>
        <dbReference type="Proteomes" id="UP001430953"/>
    </source>
</evidence>
<feature type="compositionally biased region" description="Basic and acidic residues" evidence="1">
    <location>
        <begin position="91"/>
        <end position="113"/>
    </location>
</feature>
<accession>A0AAW2FAQ5</accession>
<keyword evidence="3" id="KW-1185">Reference proteome</keyword>
<organism evidence="2 3">
    <name type="scientific">Cardiocondyla obscurior</name>
    <dbReference type="NCBI Taxonomy" id="286306"/>
    <lineage>
        <taxon>Eukaryota</taxon>
        <taxon>Metazoa</taxon>
        <taxon>Ecdysozoa</taxon>
        <taxon>Arthropoda</taxon>
        <taxon>Hexapoda</taxon>
        <taxon>Insecta</taxon>
        <taxon>Pterygota</taxon>
        <taxon>Neoptera</taxon>
        <taxon>Endopterygota</taxon>
        <taxon>Hymenoptera</taxon>
        <taxon>Apocrita</taxon>
        <taxon>Aculeata</taxon>
        <taxon>Formicoidea</taxon>
        <taxon>Formicidae</taxon>
        <taxon>Myrmicinae</taxon>
        <taxon>Cardiocondyla</taxon>
    </lineage>
</organism>
<comment type="caution">
    <text evidence="2">The sequence shown here is derived from an EMBL/GenBank/DDBJ whole genome shotgun (WGS) entry which is preliminary data.</text>
</comment>
<evidence type="ECO:0000313" key="2">
    <source>
        <dbReference type="EMBL" id="KAL0111586.1"/>
    </source>
</evidence>
<dbReference type="Proteomes" id="UP001430953">
    <property type="component" value="Unassembled WGS sequence"/>
</dbReference>
<sequence length="113" mass="12934">MLIYCTSANASLIPPVVANANVHVSFSRRRTVFKTIKRFAVFPGGRPRQHIRRINWQSYRSPADNRESHTPAPLNERKPVKRGRGVDEEDPSRGERSGKEGRKRDRTVAREPT</sequence>